<comment type="caution">
    <text evidence="2">The sequence shown here is derived from an EMBL/GenBank/DDBJ whole genome shotgun (WGS) entry which is preliminary data.</text>
</comment>
<evidence type="ECO:0000256" key="1">
    <source>
        <dbReference type="SAM" id="MobiDB-lite"/>
    </source>
</evidence>
<dbReference type="AlphaFoldDB" id="A0A1Y2I129"/>
<dbReference type="Proteomes" id="UP000193411">
    <property type="component" value="Unassembled WGS sequence"/>
</dbReference>
<organism evidence="2 3">
    <name type="scientific">Catenaria anguillulae PL171</name>
    <dbReference type="NCBI Taxonomy" id="765915"/>
    <lineage>
        <taxon>Eukaryota</taxon>
        <taxon>Fungi</taxon>
        <taxon>Fungi incertae sedis</taxon>
        <taxon>Blastocladiomycota</taxon>
        <taxon>Blastocladiomycetes</taxon>
        <taxon>Blastocladiales</taxon>
        <taxon>Catenariaceae</taxon>
        <taxon>Catenaria</taxon>
    </lineage>
</organism>
<feature type="compositionally biased region" description="Low complexity" evidence="1">
    <location>
        <begin position="189"/>
        <end position="221"/>
    </location>
</feature>
<gene>
    <name evidence="2" type="ORF">BCR44DRAFT_1425292</name>
</gene>
<keyword evidence="3" id="KW-1185">Reference proteome</keyword>
<reference evidence="2 3" key="1">
    <citation type="submission" date="2016-07" db="EMBL/GenBank/DDBJ databases">
        <title>Pervasive Adenine N6-methylation of Active Genes in Fungi.</title>
        <authorList>
            <consortium name="DOE Joint Genome Institute"/>
            <person name="Mondo S.J."/>
            <person name="Dannebaum R.O."/>
            <person name="Kuo R.C."/>
            <person name="Labutti K."/>
            <person name="Haridas S."/>
            <person name="Kuo A."/>
            <person name="Salamov A."/>
            <person name="Ahrendt S.R."/>
            <person name="Lipzen A."/>
            <person name="Sullivan W."/>
            <person name="Andreopoulos W.B."/>
            <person name="Clum A."/>
            <person name="Lindquist E."/>
            <person name="Daum C."/>
            <person name="Ramamoorthy G.K."/>
            <person name="Gryganskyi A."/>
            <person name="Culley D."/>
            <person name="Magnuson J.K."/>
            <person name="James T.Y."/>
            <person name="O'Malley M.A."/>
            <person name="Stajich J.E."/>
            <person name="Spatafora J.W."/>
            <person name="Visel A."/>
            <person name="Grigoriev I.V."/>
        </authorList>
    </citation>
    <scope>NUCLEOTIDE SEQUENCE [LARGE SCALE GENOMIC DNA]</scope>
    <source>
        <strain evidence="2 3">PL171</strain>
    </source>
</reference>
<evidence type="ECO:0000313" key="3">
    <source>
        <dbReference type="Proteomes" id="UP000193411"/>
    </source>
</evidence>
<evidence type="ECO:0000313" key="2">
    <source>
        <dbReference type="EMBL" id="ORZ40555.1"/>
    </source>
</evidence>
<feature type="region of interest" description="Disordered" evidence="1">
    <location>
        <begin position="189"/>
        <end position="227"/>
    </location>
</feature>
<name>A0A1Y2I129_9FUNG</name>
<accession>A0A1Y2I129</accession>
<sequence>MVPQLAELATSRVSAPLLVRIVSQGVDAEARDVIVNELFLGMTAHEQDGGGDGKDEEEMNVLDKVLADQQVGIHFAHRALSLVQDPAARAQYGDRLATAMSRMAPHPHAPGYPPQMAMYGAGAGGAPQHLHMMPPYFGGPPPPGARCGPMGMMPPYMMPPGMMGMHPGYMMMPPPGAFGPMPPHMMQPMMGYPGQQQQVGAQSMPPQSQQQQQSAQLASDATDAKES</sequence>
<proteinExistence type="predicted"/>
<protein>
    <submittedName>
        <fullName evidence="2">Uncharacterized protein</fullName>
    </submittedName>
</protein>
<dbReference type="EMBL" id="MCFL01000003">
    <property type="protein sequence ID" value="ORZ40555.1"/>
    <property type="molecule type" value="Genomic_DNA"/>
</dbReference>